<evidence type="ECO:0000256" key="5">
    <source>
        <dbReference type="ARBA" id="ARBA00022989"/>
    </source>
</evidence>
<dbReference type="PANTHER" id="PTHR42865:SF5">
    <property type="entry name" value="L-CYSTINE TRANSPORTER TCYP"/>
    <property type="match status" value="1"/>
</dbReference>
<keyword evidence="4 7" id="KW-0812">Transmembrane</keyword>
<feature type="transmembrane region" description="Helical" evidence="7">
    <location>
        <begin position="144"/>
        <end position="163"/>
    </location>
</feature>
<dbReference type="RefSeq" id="WP_013101238.1">
    <property type="nucleotide sequence ID" value="NZ_AP024961.1"/>
</dbReference>
<dbReference type="PANTHER" id="PTHR42865">
    <property type="entry name" value="PROTON/GLUTAMATE-ASPARTATE SYMPORTER"/>
    <property type="match status" value="1"/>
</dbReference>
<dbReference type="SUPFAM" id="SSF118215">
    <property type="entry name" value="Proton glutamate symport protein"/>
    <property type="match status" value="1"/>
</dbReference>
<dbReference type="InterPro" id="IPR001991">
    <property type="entry name" value="Na-dicarboxylate_symporter"/>
</dbReference>
<dbReference type="GO" id="GO:0005886">
    <property type="term" value="C:plasma membrane"/>
    <property type="evidence" value="ECO:0007669"/>
    <property type="project" value="TreeGrafter"/>
</dbReference>
<comment type="subcellular location">
    <subcellularLocation>
        <location evidence="1">Membrane</location>
        <topology evidence="1">Multi-pass membrane protein</topology>
    </subcellularLocation>
</comment>
<feature type="transmembrane region" description="Helical" evidence="7">
    <location>
        <begin position="87"/>
        <end position="106"/>
    </location>
</feature>
<reference evidence="8 9" key="1">
    <citation type="submission" date="2018-06" db="EMBL/GenBank/DDBJ databases">
        <authorList>
            <consortium name="Pathogen Informatics"/>
            <person name="Doyle S."/>
        </authorList>
    </citation>
    <scope>NUCLEOTIDE SEQUENCE [LARGE SCALE GENOMIC DNA]</scope>
    <source>
        <strain evidence="8 9">NCTC12000</strain>
    </source>
</reference>
<sequence>MCAAHHQKNKYIFSTPLIYAAMIGLGIISGLSDLPFLKETGLLISDLFIKLFKCISLPIISLSIIVTLANYQTDSLMKSVWQRTIKYTFATTLVAALISCFLYILIHPSTVQVNLDAANPKSTSSLGYLGYLSNMIPTNLLSPFLEQQVMGVLLLSIVIGFAVRQIPETEPRETIIRFFRGAHGMFLVMTKWIIKLIPLGLFGFITSTVIQLRSGMDIKGIGQYLMIIVLANLIQGLVILPLWLKSNGIKPFSSMRAMLPALSVAFFSKSSVGTLPVTMNTVEANLKVNPQVSRFVLPLCTSINMNGCAAFIFATVIYLMQSHGIQVSYATMGIWVLVSTIAAIGNAGVPMGCFFLSVSLLSSMNVPITLMGVILPFYGLIDMLETALNVWSDACVTKVVNDKAEGGDGVVGIRPKERSLLNAELG</sequence>
<feature type="transmembrane region" description="Helical" evidence="7">
    <location>
        <begin position="184"/>
        <end position="204"/>
    </location>
</feature>
<evidence type="ECO:0000256" key="6">
    <source>
        <dbReference type="ARBA" id="ARBA00023136"/>
    </source>
</evidence>
<keyword evidence="3" id="KW-0813">Transport</keyword>
<feature type="transmembrane region" description="Helical" evidence="7">
    <location>
        <begin position="332"/>
        <end position="358"/>
    </location>
</feature>
<feature type="transmembrane region" description="Helical" evidence="7">
    <location>
        <begin position="47"/>
        <end position="66"/>
    </location>
</feature>
<accession>A0A129FC73</accession>
<protein>
    <submittedName>
        <fullName evidence="8">Na /H -dicarboxylate symporter</fullName>
    </submittedName>
</protein>
<dbReference type="Proteomes" id="UP000254631">
    <property type="component" value="Unassembled WGS sequence"/>
</dbReference>
<dbReference type="AlphaFoldDB" id="A0A129FC73"/>
<evidence type="ECO:0000256" key="2">
    <source>
        <dbReference type="ARBA" id="ARBA00006148"/>
    </source>
</evidence>
<feature type="transmembrane region" description="Helical" evidence="7">
    <location>
        <begin position="224"/>
        <end position="244"/>
    </location>
</feature>
<feature type="transmembrane region" description="Helical" evidence="7">
    <location>
        <begin position="364"/>
        <end position="381"/>
    </location>
</feature>
<dbReference type="PRINTS" id="PR00173">
    <property type="entry name" value="EDTRNSPORT"/>
</dbReference>
<evidence type="ECO:0000256" key="4">
    <source>
        <dbReference type="ARBA" id="ARBA00022692"/>
    </source>
</evidence>
<name>A0A129FC73_LEGPN</name>
<dbReference type="Gene3D" id="1.10.3860.10">
    <property type="entry name" value="Sodium:dicarboxylate symporter"/>
    <property type="match status" value="1"/>
</dbReference>
<evidence type="ECO:0000313" key="9">
    <source>
        <dbReference type="Proteomes" id="UP000254631"/>
    </source>
</evidence>
<dbReference type="InterPro" id="IPR036458">
    <property type="entry name" value="Na:dicarbo_symporter_sf"/>
</dbReference>
<keyword evidence="6 7" id="KW-0472">Membrane</keyword>
<dbReference type="EMBL" id="UGOL01000001">
    <property type="protein sequence ID" value="STX79055.1"/>
    <property type="molecule type" value="Genomic_DNA"/>
</dbReference>
<gene>
    <name evidence="8" type="primary">gltP</name>
    <name evidence="8" type="ORF">NCTC12000_01043</name>
</gene>
<evidence type="ECO:0000256" key="3">
    <source>
        <dbReference type="ARBA" id="ARBA00022448"/>
    </source>
</evidence>
<dbReference type="GO" id="GO:0015184">
    <property type="term" value="F:L-cystine transmembrane transporter activity"/>
    <property type="evidence" value="ECO:0007669"/>
    <property type="project" value="TreeGrafter"/>
</dbReference>
<evidence type="ECO:0000256" key="7">
    <source>
        <dbReference type="SAM" id="Phobius"/>
    </source>
</evidence>
<proteinExistence type="inferred from homology"/>
<evidence type="ECO:0000256" key="1">
    <source>
        <dbReference type="ARBA" id="ARBA00004141"/>
    </source>
</evidence>
<evidence type="ECO:0000313" key="8">
    <source>
        <dbReference type="EMBL" id="STX79055.1"/>
    </source>
</evidence>
<feature type="transmembrane region" description="Helical" evidence="7">
    <location>
        <begin position="12"/>
        <end position="32"/>
    </location>
</feature>
<organism evidence="8 9">
    <name type="scientific">Legionella pneumophila</name>
    <dbReference type="NCBI Taxonomy" id="446"/>
    <lineage>
        <taxon>Bacteria</taxon>
        <taxon>Pseudomonadati</taxon>
        <taxon>Pseudomonadota</taxon>
        <taxon>Gammaproteobacteria</taxon>
        <taxon>Legionellales</taxon>
        <taxon>Legionellaceae</taxon>
        <taxon>Legionella</taxon>
    </lineage>
</organism>
<feature type="transmembrane region" description="Helical" evidence="7">
    <location>
        <begin position="295"/>
        <end position="320"/>
    </location>
</feature>
<comment type="similarity">
    <text evidence="2">Belongs to the dicarboxylate/amino acid:cation symporter (DAACS) (TC 2.A.23) family.</text>
</comment>
<dbReference type="GO" id="GO:0015293">
    <property type="term" value="F:symporter activity"/>
    <property type="evidence" value="ECO:0007669"/>
    <property type="project" value="InterPro"/>
</dbReference>
<dbReference type="Pfam" id="PF00375">
    <property type="entry name" value="SDF"/>
    <property type="match status" value="1"/>
</dbReference>
<keyword evidence="5 7" id="KW-1133">Transmembrane helix</keyword>